<proteinExistence type="predicted"/>
<dbReference type="RefSeq" id="WP_101465132.1">
    <property type="nucleotide sequence ID" value="NZ_JBEZZV010000008.1"/>
</dbReference>
<protein>
    <submittedName>
        <fullName evidence="1">Uncharacterized protein</fullName>
    </submittedName>
</protein>
<evidence type="ECO:0000313" key="1">
    <source>
        <dbReference type="EMBL" id="PKV78734.1"/>
    </source>
</evidence>
<sequence length="68" mass="7579">MQLSEVNMRVATALLSCSIDPGPMEPEQAHAAMQLHLDCTVEECRVRRRARNTLVEAGRCVLDARATR</sequence>
<dbReference type="Proteomes" id="UP000233766">
    <property type="component" value="Unassembled WGS sequence"/>
</dbReference>
<name>A0A2N3VAS4_9NOCA</name>
<organism evidence="1 2">
    <name type="scientific">Nocardia fluminea</name>
    <dbReference type="NCBI Taxonomy" id="134984"/>
    <lineage>
        <taxon>Bacteria</taxon>
        <taxon>Bacillati</taxon>
        <taxon>Actinomycetota</taxon>
        <taxon>Actinomycetes</taxon>
        <taxon>Mycobacteriales</taxon>
        <taxon>Nocardiaceae</taxon>
        <taxon>Nocardia</taxon>
    </lineage>
</organism>
<dbReference type="OrthoDB" id="4559466at2"/>
<dbReference type="EMBL" id="PJMW01000002">
    <property type="protein sequence ID" value="PKV78734.1"/>
    <property type="molecule type" value="Genomic_DNA"/>
</dbReference>
<reference evidence="1 2" key="1">
    <citation type="submission" date="2017-12" db="EMBL/GenBank/DDBJ databases">
        <title>Sequencing the genomes of 1000 Actinobacteria strains.</title>
        <authorList>
            <person name="Klenk H.-P."/>
        </authorList>
    </citation>
    <scope>NUCLEOTIDE SEQUENCE [LARGE SCALE GENOMIC DNA]</scope>
    <source>
        <strain evidence="1 2">DSM 44489</strain>
    </source>
</reference>
<dbReference type="GeneID" id="97471945"/>
<accession>A0A2N3VAS4</accession>
<comment type="caution">
    <text evidence="1">The sequence shown here is derived from an EMBL/GenBank/DDBJ whole genome shotgun (WGS) entry which is preliminary data.</text>
</comment>
<gene>
    <name evidence="1" type="ORF">ATK86_3115</name>
</gene>
<dbReference type="AlphaFoldDB" id="A0A2N3VAS4"/>
<evidence type="ECO:0000313" key="2">
    <source>
        <dbReference type="Proteomes" id="UP000233766"/>
    </source>
</evidence>
<keyword evidence="2" id="KW-1185">Reference proteome</keyword>